<protein>
    <recommendedName>
        <fullName evidence="10">AP2/ERF domain-containing protein</fullName>
    </recommendedName>
</protein>
<evidence type="ECO:0000256" key="6">
    <source>
        <dbReference type="ARBA" id="ARBA00023163"/>
    </source>
</evidence>
<comment type="similarity">
    <text evidence="8">Belongs to the AP2/ERF transcription factor family. ERF subfamily.</text>
</comment>
<dbReference type="GO" id="GO:0005634">
    <property type="term" value="C:nucleus"/>
    <property type="evidence" value="ECO:0007669"/>
    <property type="project" value="UniProtKB-SubCell"/>
</dbReference>
<dbReference type="InterPro" id="IPR001471">
    <property type="entry name" value="AP2/ERF_dom"/>
</dbReference>
<evidence type="ECO:0000256" key="5">
    <source>
        <dbReference type="ARBA" id="ARBA00023159"/>
    </source>
</evidence>
<feature type="domain" description="AP2/ERF" evidence="10">
    <location>
        <begin position="920"/>
        <end position="949"/>
    </location>
</feature>
<keyword evidence="12" id="KW-1185">Reference proteome</keyword>
<evidence type="ECO:0000256" key="9">
    <source>
        <dbReference type="SAM" id="MobiDB-lite"/>
    </source>
</evidence>
<evidence type="ECO:0000313" key="11">
    <source>
        <dbReference type="EMBL" id="KAF8780767.1"/>
    </source>
</evidence>
<evidence type="ECO:0000256" key="7">
    <source>
        <dbReference type="ARBA" id="ARBA00023242"/>
    </source>
</evidence>
<dbReference type="PROSITE" id="PS51032">
    <property type="entry name" value="AP2_ERF"/>
    <property type="match status" value="3"/>
</dbReference>
<dbReference type="PANTHER" id="PTHR31839">
    <property type="entry name" value="DEHYDRATION-RESPONSIVE ELEMENT-BINDING PROTEIN 1D"/>
    <property type="match status" value="1"/>
</dbReference>
<evidence type="ECO:0000259" key="10">
    <source>
        <dbReference type="PROSITE" id="PS51032"/>
    </source>
</evidence>
<dbReference type="SUPFAM" id="SSF54171">
    <property type="entry name" value="DNA-binding domain"/>
    <property type="match status" value="2"/>
</dbReference>
<evidence type="ECO:0000256" key="1">
    <source>
        <dbReference type="ARBA" id="ARBA00004123"/>
    </source>
</evidence>
<feature type="region of interest" description="Disordered" evidence="9">
    <location>
        <begin position="150"/>
        <end position="187"/>
    </location>
</feature>
<dbReference type="Gene3D" id="3.30.730.10">
    <property type="entry name" value="AP2/ERF domain"/>
    <property type="match status" value="2"/>
</dbReference>
<feature type="compositionally biased region" description="Polar residues" evidence="9">
    <location>
        <begin position="477"/>
        <end position="501"/>
    </location>
</feature>
<dbReference type="InterPro" id="IPR045277">
    <property type="entry name" value="DRE1A-I"/>
</dbReference>
<feature type="compositionally biased region" description="Low complexity" evidence="9">
    <location>
        <begin position="1029"/>
        <end position="1038"/>
    </location>
</feature>
<dbReference type="InterPro" id="IPR016177">
    <property type="entry name" value="DNA-bd_dom_sf"/>
</dbReference>
<dbReference type="EMBL" id="JACEFO010000112">
    <property type="protein sequence ID" value="KAF8780767.1"/>
    <property type="molecule type" value="Genomic_DNA"/>
</dbReference>
<organism evidence="11 12">
    <name type="scientific">Digitaria exilis</name>
    <dbReference type="NCBI Taxonomy" id="1010633"/>
    <lineage>
        <taxon>Eukaryota</taxon>
        <taxon>Viridiplantae</taxon>
        <taxon>Streptophyta</taxon>
        <taxon>Embryophyta</taxon>
        <taxon>Tracheophyta</taxon>
        <taxon>Spermatophyta</taxon>
        <taxon>Magnoliopsida</taxon>
        <taxon>Liliopsida</taxon>
        <taxon>Poales</taxon>
        <taxon>Poaceae</taxon>
        <taxon>PACMAD clade</taxon>
        <taxon>Panicoideae</taxon>
        <taxon>Panicodae</taxon>
        <taxon>Paniceae</taxon>
        <taxon>Anthephorinae</taxon>
        <taxon>Digitaria</taxon>
    </lineage>
</organism>
<keyword evidence="2" id="KW-0805">Transcription regulation</keyword>
<feature type="region of interest" description="Disordered" evidence="9">
    <location>
        <begin position="1"/>
        <end position="50"/>
    </location>
</feature>
<feature type="region of interest" description="Disordered" evidence="9">
    <location>
        <begin position="229"/>
        <end position="251"/>
    </location>
</feature>
<feature type="compositionally biased region" description="Low complexity" evidence="9">
    <location>
        <begin position="154"/>
        <end position="172"/>
    </location>
</feature>
<dbReference type="Pfam" id="PF00847">
    <property type="entry name" value="AP2"/>
    <property type="match status" value="2"/>
</dbReference>
<feature type="domain" description="AP2/ERF" evidence="10">
    <location>
        <begin position="54"/>
        <end position="113"/>
    </location>
</feature>
<dbReference type="CDD" id="cd00018">
    <property type="entry name" value="AP2"/>
    <property type="match status" value="2"/>
</dbReference>
<feature type="domain" description="AP2/ERF" evidence="10">
    <location>
        <begin position="520"/>
        <end position="579"/>
    </location>
</feature>
<reference evidence="11" key="1">
    <citation type="submission" date="2020-07" db="EMBL/GenBank/DDBJ databases">
        <title>Genome sequence and genetic diversity analysis of an under-domesticated orphan crop, white fonio (Digitaria exilis).</title>
        <authorList>
            <person name="Bennetzen J.L."/>
            <person name="Chen S."/>
            <person name="Ma X."/>
            <person name="Wang X."/>
            <person name="Yssel A.E.J."/>
            <person name="Chaluvadi S.R."/>
            <person name="Johnson M."/>
            <person name="Gangashetty P."/>
            <person name="Hamidou F."/>
            <person name="Sanogo M.D."/>
            <person name="Zwaenepoel A."/>
            <person name="Wallace J."/>
            <person name="Van De Peer Y."/>
            <person name="Van Deynze A."/>
        </authorList>
    </citation>
    <scope>NUCLEOTIDE SEQUENCE</scope>
    <source>
        <tissue evidence="11">Leaves</tissue>
    </source>
</reference>
<dbReference type="GO" id="GO:0003677">
    <property type="term" value="F:DNA binding"/>
    <property type="evidence" value="ECO:0007669"/>
    <property type="project" value="UniProtKB-KW"/>
</dbReference>
<dbReference type="AlphaFoldDB" id="A0A835G1I6"/>
<gene>
    <name evidence="11" type="ORF">HU200_000707</name>
</gene>
<feature type="compositionally biased region" description="Low complexity" evidence="9">
    <location>
        <begin position="1003"/>
        <end position="1014"/>
    </location>
</feature>
<proteinExistence type="inferred from homology"/>
<feature type="region of interest" description="Disordered" evidence="9">
    <location>
        <begin position="287"/>
        <end position="306"/>
    </location>
</feature>
<keyword evidence="4" id="KW-0238">DNA-binding</keyword>
<keyword evidence="3" id="KW-0346">Stress response</keyword>
<feature type="compositionally biased region" description="Polar residues" evidence="9">
    <location>
        <begin position="229"/>
        <end position="245"/>
    </location>
</feature>
<evidence type="ECO:0000313" key="12">
    <source>
        <dbReference type="Proteomes" id="UP000636709"/>
    </source>
</evidence>
<evidence type="ECO:0000256" key="2">
    <source>
        <dbReference type="ARBA" id="ARBA00023015"/>
    </source>
</evidence>
<feature type="compositionally biased region" description="Low complexity" evidence="9">
    <location>
        <begin position="878"/>
        <end position="892"/>
    </location>
</feature>
<evidence type="ECO:0000256" key="4">
    <source>
        <dbReference type="ARBA" id="ARBA00023125"/>
    </source>
</evidence>
<sequence length="1091" mass="117994">MCPIKKEMIAESGSPCSSPTASTSTSSEHHQTVWTSPPKRPAGRTKFRETRHPVYRGVRRRGNAGRWVCEVRVPGRRGCRLWLGTFDTAEAAARAHDAAMLAVSGAGACLNFADSAWLLAVPASYASLAEVRHAVAEAVEEFMRREAVHKDDALSATSSTPSSPASDDGSATEGEESTDTSPDAGVSPFELDVFNDMSWDLYYASLAQGMLMELPAAAMELGEATETTGEITHPHQQQLDWNSPRNSHRYPQVDARKRGWISPQSERPPATSPGEWTKIIRLTFSHERETSNGEQPHLGSAGRRVTGPSPFHCPYVSDDGMAANRKWQAGPGLRRRISRTRFRCGSFPPAAAASIPDSGDDGEPEGGFGITVAAHVAIELDGLRRASCVLGLTQMRPPVLIFLSPAVCSPTVSLPAFYPLHRRAGRRPPPINMHPQIRHSHRKHHSNTIQPQAKPLQTIVQQPIQNKMCPIKKEMSADSSAGSPCSWASASTSPEHQTVWTSPPKKPAGRTKFRETRHPVFRGVRRRGNAGRWVCEVRVPGRRGCRLWLGTFDAAEDAARAHDAAMLAIAGAGACLNFADSAWLLAMPASYASLAEVRHAVAEAVEVFQRREALPEEEDARSATSSTSAANDEYGSSTDSEETSPAAEDSPFELDAFGDMSSDLYYASLAQAMLMEPPSMVSSFCDEGVADTVAAARTHDVAIASTRITVPNGNQKKYRALLPTSQRAEINRGNSSWAPLAISCAGRAPDERVEYPNTYSGLQKEKNIRSLSKPPAVALQLALNPVLCFLSPAVCSSTPLDWLPASLPGFPRFVLCSIHPPTTYKYAPANPPFASQIHSRHCSVRTKAIKDLQPTSKQPGPDNNKMCPIKKEMSAAESSSPCSWASASTSTSSEHHQTVWTAPPKRPAGRTKFRETRHPVFRGVRRRGNAGRWVCEVRVPGRRGCRLAISGAGACLNFADSAWLLAVPASYASLAEVRRAVAEAVEDFQQRRREAISEDDDAGSSAPSSSPAASVEDEVSTTDGEGEESSSSSSAAEGSPFELDVFNDMSWDLYYASMAQAMLMEPPSAVPAFGEDGYAAVGDVPLWSYKN</sequence>
<dbReference type="SMART" id="SM00380">
    <property type="entry name" value="AP2"/>
    <property type="match status" value="2"/>
</dbReference>
<evidence type="ECO:0000256" key="3">
    <source>
        <dbReference type="ARBA" id="ARBA00023016"/>
    </source>
</evidence>
<accession>A0A835G1I6</accession>
<feature type="region of interest" description="Disordered" evidence="9">
    <location>
        <begin position="613"/>
        <end position="653"/>
    </location>
</feature>
<name>A0A835G1I6_9POAL</name>
<feature type="region of interest" description="Disordered" evidence="9">
    <location>
        <begin position="993"/>
        <end position="1038"/>
    </location>
</feature>
<dbReference type="Proteomes" id="UP000636709">
    <property type="component" value="Unassembled WGS sequence"/>
</dbReference>
<feature type="compositionally biased region" description="Low complexity" evidence="9">
    <location>
        <begin position="622"/>
        <end position="633"/>
    </location>
</feature>
<comment type="subcellular location">
    <subcellularLocation>
        <location evidence="1">Nucleus</location>
    </subcellularLocation>
</comment>
<dbReference type="PANTHER" id="PTHR31839:SF10">
    <property type="entry name" value="DEHYDRATION-RESPONSIVE ELEMENT-BINDING PROTEIN 1A"/>
    <property type="match status" value="1"/>
</dbReference>
<evidence type="ECO:0000256" key="8">
    <source>
        <dbReference type="ARBA" id="ARBA00024343"/>
    </source>
</evidence>
<keyword evidence="6" id="KW-0804">Transcription</keyword>
<keyword evidence="7" id="KW-0539">Nucleus</keyword>
<feature type="region of interest" description="Disordered" evidence="9">
    <location>
        <begin position="878"/>
        <end position="914"/>
    </location>
</feature>
<feature type="compositionally biased region" description="Low complexity" evidence="9">
    <location>
        <begin position="12"/>
        <end position="26"/>
    </location>
</feature>
<keyword evidence="5" id="KW-0010">Activator</keyword>
<dbReference type="GO" id="GO:0003700">
    <property type="term" value="F:DNA-binding transcription factor activity"/>
    <property type="evidence" value="ECO:0007669"/>
    <property type="project" value="InterPro"/>
</dbReference>
<dbReference type="InterPro" id="IPR036955">
    <property type="entry name" value="AP2/ERF_dom_sf"/>
</dbReference>
<feature type="region of interest" description="Disordered" evidence="9">
    <location>
        <begin position="475"/>
        <end position="512"/>
    </location>
</feature>
<feature type="compositionally biased region" description="Acidic residues" evidence="9">
    <location>
        <begin position="1015"/>
        <end position="1028"/>
    </location>
</feature>
<comment type="caution">
    <text evidence="11">The sequence shown here is derived from an EMBL/GenBank/DDBJ whole genome shotgun (WGS) entry which is preliminary data.</text>
</comment>